<reference evidence="2 3" key="1">
    <citation type="submission" date="2011-09" db="EMBL/GenBank/DDBJ databases">
        <title>The draft genome of Paenibacillus lactis 154.</title>
        <authorList>
            <consortium name="US DOE Joint Genome Institute (JGI-PGF)"/>
            <person name="Lucas S."/>
            <person name="Han J."/>
            <person name="Lapidus A."/>
            <person name="Cheng J.-F."/>
            <person name="Goodwin L."/>
            <person name="Pitluck S."/>
            <person name="Peters L."/>
            <person name="Land M.L."/>
            <person name="Hauser L."/>
            <person name="Siebers A."/>
            <person name="Thelen M."/>
            <person name="Hugenholtz P."/>
            <person name="Allgaier M."/>
            <person name="Woyke T.J."/>
        </authorList>
    </citation>
    <scope>NUCLEOTIDE SEQUENCE [LARGE SCALE GENOMIC DNA]</scope>
    <source>
        <strain evidence="2 3">154</strain>
    </source>
</reference>
<dbReference type="STRING" id="743719.PaelaDRAFT_3947"/>
<evidence type="ECO:0000256" key="1">
    <source>
        <dbReference type="SAM" id="Phobius"/>
    </source>
</evidence>
<feature type="transmembrane region" description="Helical" evidence="1">
    <location>
        <begin position="12"/>
        <end position="32"/>
    </location>
</feature>
<name>G4HIY6_9BACL</name>
<dbReference type="Proteomes" id="UP000003891">
    <property type="component" value="Unassembled WGS sequence"/>
</dbReference>
<evidence type="ECO:0000313" key="3">
    <source>
        <dbReference type="Proteomes" id="UP000003891"/>
    </source>
</evidence>
<keyword evidence="1" id="KW-0812">Transmembrane</keyword>
<organism evidence="2 3">
    <name type="scientific">Paenibacillus lactis 154</name>
    <dbReference type="NCBI Taxonomy" id="743719"/>
    <lineage>
        <taxon>Bacteria</taxon>
        <taxon>Bacillati</taxon>
        <taxon>Bacillota</taxon>
        <taxon>Bacilli</taxon>
        <taxon>Bacillales</taxon>
        <taxon>Paenibacillaceae</taxon>
        <taxon>Paenibacillus</taxon>
    </lineage>
</organism>
<sequence length="36" mass="4125">MAYLKKGANRWVNLSFIILVHVKNSFLLMVQAGKSF</sequence>
<dbReference type="AlphaFoldDB" id="G4HIY6"/>
<protein>
    <submittedName>
        <fullName evidence="2">Uncharacterized protein</fullName>
    </submittedName>
</protein>
<dbReference type="EMBL" id="AGIP01000009">
    <property type="protein sequence ID" value="EHB62704.1"/>
    <property type="molecule type" value="Genomic_DNA"/>
</dbReference>
<accession>G4HIY6</accession>
<keyword evidence="1" id="KW-1133">Transmembrane helix</keyword>
<gene>
    <name evidence="2" type="ORF">PaelaDRAFT_3947</name>
</gene>
<keyword evidence="1" id="KW-0472">Membrane</keyword>
<evidence type="ECO:0000313" key="2">
    <source>
        <dbReference type="EMBL" id="EHB62704.1"/>
    </source>
</evidence>
<proteinExistence type="predicted"/>